<dbReference type="HOGENOM" id="CLU_498590_0_0_5"/>
<reference evidence="2 3" key="1">
    <citation type="journal article" date="2010" name="J. Bacteriol.">
        <title>Genome sequences of Oceanicola granulosus HTCC2516(T) and Oceanicola batsensis HTCC2597(TDelta).</title>
        <authorList>
            <person name="Thrash J.C."/>
            <person name="Cho J.C."/>
            <person name="Vergin K.L."/>
            <person name="Giovannoni S.J."/>
        </authorList>
    </citation>
    <scope>NUCLEOTIDE SEQUENCE [LARGE SCALE GENOMIC DNA]</scope>
    <source>
        <strain evidence="3">ATCC BAA-861 / DSM 15982 / KCTC 12143 / HTCC2516</strain>
    </source>
</reference>
<protein>
    <submittedName>
        <fullName evidence="2">Uncharacterized protein</fullName>
    </submittedName>
</protein>
<evidence type="ECO:0000256" key="1">
    <source>
        <dbReference type="SAM" id="Coils"/>
    </source>
</evidence>
<organism evidence="2 3">
    <name type="scientific">Oceanicola granulosus (strain ATCC BAA-861 / DSM 15982 / KCTC 12143 / HTCC2516)</name>
    <dbReference type="NCBI Taxonomy" id="314256"/>
    <lineage>
        <taxon>Bacteria</taxon>
        <taxon>Pseudomonadati</taxon>
        <taxon>Pseudomonadota</taxon>
        <taxon>Alphaproteobacteria</taxon>
        <taxon>Rhodobacterales</taxon>
        <taxon>Roseobacteraceae</taxon>
        <taxon>Oceanicola</taxon>
    </lineage>
</organism>
<gene>
    <name evidence="2" type="ORF">OG2516_18910</name>
</gene>
<name>Q2CBT6_OCEGH</name>
<dbReference type="STRING" id="314256.OG2516_18910"/>
<proteinExistence type="predicted"/>
<feature type="coiled-coil region" evidence="1">
    <location>
        <begin position="222"/>
        <end position="249"/>
    </location>
</feature>
<keyword evidence="3" id="KW-1185">Reference proteome</keyword>
<dbReference type="RefSeq" id="WP_007257276.1">
    <property type="nucleotide sequence ID" value="NZ_CH724112.1"/>
</dbReference>
<dbReference type="EMBL" id="AAOT01000036">
    <property type="protein sequence ID" value="EAR50118.1"/>
    <property type="molecule type" value="Genomic_DNA"/>
</dbReference>
<accession>Q2CBT6</accession>
<dbReference type="AlphaFoldDB" id="Q2CBT6"/>
<comment type="caution">
    <text evidence="2">The sequence shown here is derived from an EMBL/GenBank/DDBJ whole genome shotgun (WGS) entry which is preliminary data.</text>
</comment>
<dbReference type="eggNOG" id="COG1196">
    <property type="taxonomic scope" value="Bacteria"/>
</dbReference>
<dbReference type="Proteomes" id="UP000003635">
    <property type="component" value="Unassembled WGS sequence"/>
</dbReference>
<evidence type="ECO:0000313" key="3">
    <source>
        <dbReference type="Proteomes" id="UP000003635"/>
    </source>
</evidence>
<sequence>MIPTPLDRLRRVFADLAQAAPAEMLVHIVGTGASDVAEAPAADAARVLIVEADPQRALRRRAALADDQRYTVHHAAVSGDTTPRLFLRTNFPSLDSLRPASPALLDRFPGLRIRSRYHTMPLAPATLPGLAAASPESSGLRVLCLETPGESLGVLANLAETGLLERFEAVLLRDGQEPLYEGAAALADIRARLEDEGYLCVPEPAPADPDRPWLLARTSPAARSRARRLAELQRARERARTEAAARRKALNPEAPTPATLRLFHRHLHDWYAERDLPRVIETKSLPRSGLHFLQACFAAVLGPRFEFCEWYNEPGCCRQFPCALSGFALGSTAPEDAVLRMIKSHDFSLVDPAYPPPPGLHRLVLLRDPLMILTSWWELDELERHGDLLRAEGIYPQKIYYRHESEVLRRAHALVEAQFRPLPSGHLDAWLEKRTAFLLAFAEKWARVPAPQTDVLDYDDLPGFVSRFFEARSGGLSAAERQALTDLSAGLLADFRPRKDPYRARTRQVSKTLALSRTRFEQACTRLRAVDTTGVLERFWTREDPV</sequence>
<keyword evidence="1" id="KW-0175">Coiled coil</keyword>
<evidence type="ECO:0000313" key="2">
    <source>
        <dbReference type="EMBL" id="EAR50118.1"/>
    </source>
</evidence>